<evidence type="ECO:0000256" key="2">
    <source>
        <dbReference type="SAM" id="Phobius"/>
    </source>
</evidence>
<feature type="coiled-coil region" evidence="1">
    <location>
        <begin position="45"/>
        <end position="72"/>
    </location>
</feature>
<evidence type="ECO:0000256" key="1">
    <source>
        <dbReference type="SAM" id="Coils"/>
    </source>
</evidence>
<organism evidence="3 4">
    <name type="scientific">Tubulinosema ratisbonensis</name>
    <dbReference type="NCBI Taxonomy" id="291195"/>
    <lineage>
        <taxon>Eukaryota</taxon>
        <taxon>Fungi</taxon>
        <taxon>Fungi incertae sedis</taxon>
        <taxon>Microsporidia</taxon>
        <taxon>Tubulinosematoidea</taxon>
        <taxon>Tubulinosematidae</taxon>
        <taxon>Tubulinosema</taxon>
    </lineage>
</organism>
<keyword evidence="4" id="KW-1185">Reference proteome</keyword>
<proteinExistence type="predicted"/>
<keyword evidence="2" id="KW-0812">Transmembrane</keyword>
<keyword evidence="2" id="KW-0472">Membrane</keyword>
<evidence type="ECO:0000313" key="3">
    <source>
        <dbReference type="EMBL" id="RVD90472.1"/>
    </source>
</evidence>
<protein>
    <submittedName>
        <fullName evidence="3">Uncharacterized protein</fullName>
    </submittedName>
</protein>
<sequence>MLLEILTVTLSLLICFFLFFIYLLKTKLYIQNNNTVYENDKIIEHNTLNKLANQLKELIKEVTINNTEINTKFLVNMMVKKGYFHCLCIESFQFMLFELMNTKNTDVLVSLFVRGVNDTSSIIVKMPPELIYQQDIQHSLDTYLTNEHINFSNHGLSSMFLILFMQNTPFLKEINLEKEENLVIKKYNLFNYFFYKICLFKNEEYLFLKLHELEGKEDYKVAFVIYNKFTN</sequence>
<keyword evidence="1" id="KW-0175">Coiled coil</keyword>
<evidence type="ECO:0000313" key="4">
    <source>
        <dbReference type="Proteomes" id="UP000282876"/>
    </source>
</evidence>
<dbReference type="AlphaFoldDB" id="A0A437AH36"/>
<keyword evidence="2" id="KW-1133">Transmembrane helix</keyword>
<dbReference type="EMBL" id="RCSS01000940">
    <property type="protein sequence ID" value="RVD90472.1"/>
    <property type="molecule type" value="Genomic_DNA"/>
</dbReference>
<name>A0A437AH36_9MICR</name>
<feature type="transmembrane region" description="Helical" evidence="2">
    <location>
        <begin position="6"/>
        <end position="24"/>
    </location>
</feature>
<dbReference type="VEuPathDB" id="MicrosporidiaDB:TUBRATIS_30910"/>
<gene>
    <name evidence="3" type="ORF">TUBRATIS_30910</name>
</gene>
<reference evidence="3 4" key="1">
    <citation type="submission" date="2018-10" db="EMBL/GenBank/DDBJ databases">
        <title>Draft genome sequence of the microsporidian Tubulinosema ratisbonensis.</title>
        <authorList>
            <person name="Polonais V."/>
            <person name="Peyretaillade E."/>
            <person name="Niehus S."/>
            <person name="Wawrzyniak I."/>
            <person name="Franchet A."/>
            <person name="Gaspin C."/>
            <person name="Reichstadt M."/>
            <person name="Belser C."/>
            <person name="Labadie K."/>
            <person name="Delbac F."/>
            <person name="Ferrandon D."/>
        </authorList>
    </citation>
    <scope>NUCLEOTIDE SEQUENCE [LARGE SCALE GENOMIC DNA]</scope>
    <source>
        <strain evidence="3 4">Franzen</strain>
    </source>
</reference>
<comment type="caution">
    <text evidence="3">The sequence shown here is derived from an EMBL/GenBank/DDBJ whole genome shotgun (WGS) entry which is preliminary data.</text>
</comment>
<dbReference type="OrthoDB" id="10347627at2759"/>
<accession>A0A437AH36</accession>
<dbReference type="Proteomes" id="UP000282876">
    <property type="component" value="Unassembled WGS sequence"/>
</dbReference>